<accession>A0A224YCB5</accession>
<sequence>MKFSTRVHYFLVLLITFEASRICMSVDSMHTTGGRGDDISCNQNCTQANTTCPGGCVCAFLGNATTGHCYKWGDSEPGSAPSTMDPVTPAFAE</sequence>
<dbReference type="EMBL" id="GFPF01000925">
    <property type="protein sequence ID" value="MAA12071.1"/>
    <property type="molecule type" value="Transcribed_RNA"/>
</dbReference>
<protein>
    <submittedName>
        <fullName evidence="2">Evasin</fullName>
    </submittedName>
</protein>
<reference evidence="2" key="1">
    <citation type="journal article" date="2017" name="Parasit. Vectors">
        <title>Sialotranscriptomics of Rhipicephalus zambeziensis reveals intricate expression profiles of secretory proteins and suggests tight temporal transcriptional regulation during blood-feeding.</title>
        <authorList>
            <person name="de Castro M.H."/>
            <person name="de Klerk D."/>
            <person name="Pienaar R."/>
            <person name="Rees D.J.G."/>
            <person name="Mans B.J."/>
        </authorList>
    </citation>
    <scope>NUCLEOTIDE SEQUENCE</scope>
    <source>
        <tissue evidence="2">Salivary glands</tissue>
    </source>
</reference>
<keyword evidence="1" id="KW-0732">Signal</keyword>
<proteinExistence type="predicted"/>
<feature type="signal peptide" evidence="1">
    <location>
        <begin position="1"/>
        <end position="25"/>
    </location>
</feature>
<organism evidence="2">
    <name type="scientific">Rhipicephalus zambeziensis</name>
    <dbReference type="NCBI Taxonomy" id="60191"/>
    <lineage>
        <taxon>Eukaryota</taxon>
        <taxon>Metazoa</taxon>
        <taxon>Ecdysozoa</taxon>
        <taxon>Arthropoda</taxon>
        <taxon>Chelicerata</taxon>
        <taxon>Arachnida</taxon>
        <taxon>Acari</taxon>
        <taxon>Parasitiformes</taxon>
        <taxon>Ixodida</taxon>
        <taxon>Ixodoidea</taxon>
        <taxon>Ixodidae</taxon>
        <taxon>Rhipicephalinae</taxon>
        <taxon>Rhipicephalus</taxon>
        <taxon>Rhipicephalus</taxon>
    </lineage>
</organism>
<dbReference type="AlphaFoldDB" id="A0A224YCB5"/>
<name>A0A224YCB5_9ACAR</name>
<evidence type="ECO:0000313" key="2">
    <source>
        <dbReference type="EMBL" id="MAA12071.1"/>
    </source>
</evidence>
<feature type="chain" id="PRO_5012714005" evidence="1">
    <location>
        <begin position="26"/>
        <end position="93"/>
    </location>
</feature>
<evidence type="ECO:0000256" key="1">
    <source>
        <dbReference type="SAM" id="SignalP"/>
    </source>
</evidence>